<evidence type="ECO:0000259" key="6">
    <source>
        <dbReference type="PROSITE" id="PS51686"/>
    </source>
</evidence>
<evidence type="ECO:0000256" key="3">
    <source>
        <dbReference type="ARBA" id="ARBA00022691"/>
    </source>
</evidence>
<gene>
    <name evidence="7" type="ORF">PW52_14395</name>
</gene>
<evidence type="ECO:0000256" key="4">
    <source>
        <dbReference type="ARBA" id="ARBA00022884"/>
    </source>
</evidence>
<dbReference type="EMBL" id="JTDW01000014">
    <property type="protein sequence ID" value="KJD33233.1"/>
    <property type="molecule type" value="Genomic_DNA"/>
</dbReference>
<dbReference type="Gene3D" id="3.40.50.150">
    <property type="entry name" value="Vaccinia Virus protein VP39"/>
    <property type="match status" value="1"/>
</dbReference>
<feature type="binding site" evidence="5">
    <location>
        <position position="301"/>
    </location>
    <ligand>
        <name>S-adenosyl-L-methionine</name>
        <dbReference type="ChEBI" id="CHEBI:59789"/>
    </ligand>
</feature>
<dbReference type="CDD" id="cd02440">
    <property type="entry name" value="AdoMet_MTases"/>
    <property type="match status" value="1"/>
</dbReference>
<comment type="similarity">
    <text evidence="5">Belongs to the class I-like SAM-binding methyltransferase superfamily. RsmB/NOP family.</text>
</comment>
<dbReference type="PATRIC" id="fig|1435349.4.peg.903"/>
<comment type="caution">
    <text evidence="7">The sequence shown here is derived from an EMBL/GenBank/DDBJ whole genome shotgun (WGS) entry which is preliminary data.</text>
</comment>
<dbReference type="STRING" id="1435349.PW52_14395"/>
<dbReference type="AlphaFoldDB" id="A0A0D7W3D9"/>
<protein>
    <submittedName>
        <fullName evidence="7">RNA methyltransferase</fullName>
    </submittedName>
</protein>
<comment type="caution">
    <text evidence="5">Lacks conserved residue(s) required for the propagation of feature annotation.</text>
</comment>
<feature type="binding site" evidence="5">
    <location>
        <position position="256"/>
    </location>
    <ligand>
        <name>S-adenosyl-L-methionine</name>
        <dbReference type="ChEBI" id="CHEBI:59789"/>
    </ligand>
</feature>
<dbReference type="Pfam" id="PF01189">
    <property type="entry name" value="Methyltr_RsmB-F"/>
    <property type="match status" value="1"/>
</dbReference>
<dbReference type="OrthoDB" id="9810297at2"/>
<proteinExistence type="inferred from homology"/>
<dbReference type="PANTHER" id="PTHR22807">
    <property type="entry name" value="NOP2 YEAST -RELATED NOL1/NOP2/FMU SUN DOMAIN-CONTAINING"/>
    <property type="match status" value="1"/>
</dbReference>
<feature type="domain" description="SAM-dependent MTase RsmB/NOP-type" evidence="6">
    <location>
        <begin position="142"/>
        <end position="403"/>
    </location>
</feature>
<keyword evidence="3 5" id="KW-0949">S-adenosyl-L-methionine</keyword>
<dbReference type="GO" id="GO:0001510">
    <property type="term" value="P:RNA methylation"/>
    <property type="evidence" value="ECO:0007669"/>
    <property type="project" value="InterPro"/>
</dbReference>
<dbReference type="Proteomes" id="UP000032578">
    <property type="component" value="Unassembled WGS sequence"/>
</dbReference>
<dbReference type="GO" id="GO:0003723">
    <property type="term" value="F:RNA binding"/>
    <property type="evidence" value="ECO:0007669"/>
    <property type="project" value="UniProtKB-UniRule"/>
</dbReference>
<reference evidence="7 8" key="1">
    <citation type="submission" date="2014-11" db="EMBL/GenBank/DDBJ databases">
        <title>Tamlana sedimentorum sp. nov., isolated from shallow sand sediments of the Sea of Japan.</title>
        <authorList>
            <person name="Romanenko L.A."/>
        </authorList>
    </citation>
    <scope>NUCLEOTIDE SEQUENCE [LARGE SCALE GENOMIC DNA]</scope>
    <source>
        <strain evidence="7 8">JCM 19808</strain>
    </source>
</reference>
<keyword evidence="4 5" id="KW-0694">RNA-binding</keyword>
<dbReference type="Gene3D" id="3.30.70.1170">
    <property type="entry name" value="Sun protein, domain 3"/>
    <property type="match status" value="1"/>
</dbReference>
<evidence type="ECO:0000313" key="7">
    <source>
        <dbReference type="EMBL" id="KJD33233.1"/>
    </source>
</evidence>
<dbReference type="InterPro" id="IPR054728">
    <property type="entry name" value="RsmB-like_ferredoxin"/>
</dbReference>
<dbReference type="PROSITE" id="PS51686">
    <property type="entry name" value="SAM_MT_RSMB_NOP"/>
    <property type="match status" value="1"/>
</dbReference>
<dbReference type="Pfam" id="PF22458">
    <property type="entry name" value="RsmF-B_ferredox"/>
    <property type="match status" value="1"/>
</dbReference>
<sequence length="403" mass="46326">MRLHRNLCFAVIDGLTLIFNEGNYADKVIQQLLKRDKRWGSRDRAFVAETTYDIVRWKRLYAEIAEVKEPFDRDNLWRMFAVWATLKGIKLPDWKYFEGTPTRKIKGRFDELSKTRKFRESIPDWIDSIGLEELGEATWTKEIAMQNEQADVILRVNTLKITKEKLQNILFDQNIETEFIKGYPSALKLTERANVFVTDAFKQGFFEVQDASSQLVADFLDVKPGMKVVDTCAGAGGKTLHIAALMQNKGQVIAMDIYESKLKKLKIRAKRNGVHNFDLRVIDSTKPIKKLHGKADRVLIDAPCSGLGVLRRNPDAKWKLQPEFIDKIRVTQQEVLQQYSKMVKPGGKLVYATCSVLPSENQNQVDKFLTSEFGKEFTFVKDKKVLAHESGFDGFYMALLEKK</sequence>
<keyword evidence="2 5" id="KW-0808">Transferase</keyword>
<keyword evidence="1 5" id="KW-0489">Methyltransferase</keyword>
<dbReference type="RefSeq" id="WP_044633679.1">
    <property type="nucleotide sequence ID" value="NZ_JTDW01000014.1"/>
</dbReference>
<dbReference type="SUPFAM" id="SSF53335">
    <property type="entry name" value="S-adenosyl-L-methionine-dependent methyltransferases"/>
    <property type="match status" value="1"/>
</dbReference>
<dbReference type="InterPro" id="IPR029063">
    <property type="entry name" value="SAM-dependent_MTases_sf"/>
</dbReference>
<keyword evidence="8" id="KW-1185">Reference proteome</keyword>
<dbReference type="GO" id="GO:0008173">
    <property type="term" value="F:RNA methyltransferase activity"/>
    <property type="evidence" value="ECO:0007669"/>
    <property type="project" value="InterPro"/>
</dbReference>
<evidence type="ECO:0000256" key="1">
    <source>
        <dbReference type="ARBA" id="ARBA00022603"/>
    </source>
</evidence>
<feature type="active site" description="Nucleophile" evidence="5">
    <location>
        <position position="354"/>
    </location>
</feature>
<organism evidence="7 8">
    <name type="scientific">Neotamlana sedimentorum</name>
    <dbReference type="NCBI Taxonomy" id="1435349"/>
    <lineage>
        <taxon>Bacteria</taxon>
        <taxon>Pseudomonadati</taxon>
        <taxon>Bacteroidota</taxon>
        <taxon>Flavobacteriia</taxon>
        <taxon>Flavobacteriales</taxon>
        <taxon>Flavobacteriaceae</taxon>
        <taxon>Neotamlana</taxon>
    </lineage>
</organism>
<dbReference type="PRINTS" id="PR02008">
    <property type="entry name" value="RCMTFAMILY"/>
</dbReference>
<name>A0A0D7W3D9_9FLAO</name>
<evidence type="ECO:0000256" key="2">
    <source>
        <dbReference type="ARBA" id="ARBA00022679"/>
    </source>
</evidence>
<accession>A0A0D7W3D9</accession>
<dbReference type="InterPro" id="IPR001678">
    <property type="entry name" value="MeTrfase_RsmB-F_NOP2_dom"/>
</dbReference>
<dbReference type="PANTHER" id="PTHR22807:SF53">
    <property type="entry name" value="RIBOSOMAL RNA SMALL SUBUNIT METHYLTRANSFERASE B-RELATED"/>
    <property type="match status" value="1"/>
</dbReference>
<dbReference type="InterPro" id="IPR049560">
    <property type="entry name" value="MeTrfase_RsmB-F_NOP2_cat"/>
</dbReference>
<evidence type="ECO:0000256" key="5">
    <source>
        <dbReference type="PROSITE-ProRule" id="PRU01023"/>
    </source>
</evidence>
<dbReference type="InterPro" id="IPR023267">
    <property type="entry name" value="RCMT"/>
</dbReference>
<feature type="binding site" evidence="5">
    <location>
        <position position="283"/>
    </location>
    <ligand>
        <name>S-adenosyl-L-methionine</name>
        <dbReference type="ChEBI" id="CHEBI:59789"/>
    </ligand>
</feature>
<evidence type="ECO:0000313" key="8">
    <source>
        <dbReference type="Proteomes" id="UP000032578"/>
    </source>
</evidence>